<protein>
    <submittedName>
        <fullName evidence="4">Spondin domain-containing protein</fullName>
    </submittedName>
</protein>
<proteinExistence type="predicted"/>
<dbReference type="Proteomes" id="UP000278807">
    <property type="component" value="Unassembled WGS sequence"/>
</dbReference>
<feature type="region of interest" description="Disordered" evidence="1">
    <location>
        <begin position="40"/>
        <end position="78"/>
    </location>
</feature>
<keyword evidence="3" id="KW-1185">Reference proteome</keyword>
<sequence>MIRWIACSNITEKEFLCQGLCVYWEQASWTPNQVGLPLSLELDTESGGSSPFPPLDTESGGSSPFPPLNTESGGSSPFSPVENQMGLLHFLLLHMVGLLRFLL</sequence>
<dbReference type="AlphaFoldDB" id="A0A0R3TLU8"/>
<reference evidence="4" key="1">
    <citation type="submission" date="2016-04" db="UniProtKB">
        <authorList>
            <consortium name="WormBaseParasite"/>
        </authorList>
    </citation>
    <scope>IDENTIFICATION</scope>
</reference>
<evidence type="ECO:0000313" key="3">
    <source>
        <dbReference type="Proteomes" id="UP000278807"/>
    </source>
</evidence>
<evidence type="ECO:0000256" key="1">
    <source>
        <dbReference type="SAM" id="MobiDB-lite"/>
    </source>
</evidence>
<evidence type="ECO:0000313" key="2">
    <source>
        <dbReference type="EMBL" id="VDO04122.1"/>
    </source>
</evidence>
<gene>
    <name evidence="2" type="ORF">HNAJ_LOCUS8238</name>
</gene>
<accession>A0A0R3TLU8</accession>
<feature type="compositionally biased region" description="Polar residues" evidence="1">
    <location>
        <begin position="69"/>
        <end position="78"/>
    </location>
</feature>
<name>A0A0R3TLU8_RODNA</name>
<reference evidence="2 3" key="2">
    <citation type="submission" date="2018-11" db="EMBL/GenBank/DDBJ databases">
        <authorList>
            <consortium name="Pathogen Informatics"/>
        </authorList>
    </citation>
    <scope>NUCLEOTIDE SEQUENCE [LARGE SCALE GENOMIC DNA]</scope>
</reference>
<dbReference type="EMBL" id="UZAE01012232">
    <property type="protein sequence ID" value="VDO04122.1"/>
    <property type="molecule type" value="Genomic_DNA"/>
</dbReference>
<evidence type="ECO:0000313" key="4">
    <source>
        <dbReference type="WBParaSite" id="HNAJ_0000824201-mRNA-1"/>
    </source>
</evidence>
<organism evidence="4">
    <name type="scientific">Rodentolepis nana</name>
    <name type="common">Dwarf tapeworm</name>
    <name type="synonym">Hymenolepis nana</name>
    <dbReference type="NCBI Taxonomy" id="102285"/>
    <lineage>
        <taxon>Eukaryota</taxon>
        <taxon>Metazoa</taxon>
        <taxon>Spiralia</taxon>
        <taxon>Lophotrochozoa</taxon>
        <taxon>Platyhelminthes</taxon>
        <taxon>Cestoda</taxon>
        <taxon>Eucestoda</taxon>
        <taxon>Cyclophyllidea</taxon>
        <taxon>Hymenolepididae</taxon>
        <taxon>Rodentolepis</taxon>
    </lineage>
</organism>
<dbReference type="WBParaSite" id="HNAJ_0000824201-mRNA-1">
    <property type="protein sequence ID" value="HNAJ_0000824201-mRNA-1"/>
    <property type="gene ID" value="HNAJ_0000824201"/>
</dbReference>